<dbReference type="InterPro" id="IPR002656">
    <property type="entry name" value="Acyl_transf_3_dom"/>
</dbReference>
<dbReference type="EMBL" id="JAGFNY010000015">
    <property type="protein sequence ID" value="MBW7570377.1"/>
    <property type="molecule type" value="Genomic_DNA"/>
</dbReference>
<dbReference type="Pfam" id="PF01757">
    <property type="entry name" value="Acyl_transf_3"/>
    <property type="match status" value="1"/>
</dbReference>
<evidence type="ECO:0000313" key="4">
    <source>
        <dbReference type="EMBL" id="MBW7570377.1"/>
    </source>
</evidence>
<feature type="domain" description="Acyltransferase 3" evidence="2">
    <location>
        <begin position="6"/>
        <end position="330"/>
    </location>
</feature>
<keyword evidence="1" id="KW-1133">Transmembrane helix</keyword>
<feature type="transmembrane region" description="Helical" evidence="1">
    <location>
        <begin position="234"/>
        <end position="252"/>
    </location>
</feature>
<protein>
    <submittedName>
        <fullName evidence="4">Acyltransferase</fullName>
    </submittedName>
</protein>
<feature type="transmembrane region" description="Helical" evidence="1">
    <location>
        <begin position="345"/>
        <end position="362"/>
    </location>
</feature>
<feature type="domain" description="SGNH" evidence="3">
    <location>
        <begin position="408"/>
        <end position="634"/>
    </location>
</feature>
<comment type="caution">
    <text evidence="4">The sequence shown here is derived from an EMBL/GenBank/DDBJ whole genome shotgun (WGS) entry which is preliminary data.</text>
</comment>
<dbReference type="PANTHER" id="PTHR23028:SF53">
    <property type="entry name" value="ACYL_TRANSF_3 DOMAIN-CONTAINING PROTEIN"/>
    <property type="match status" value="1"/>
</dbReference>
<feature type="transmembrane region" description="Helical" evidence="1">
    <location>
        <begin position="171"/>
        <end position="191"/>
    </location>
</feature>
<feature type="transmembrane region" description="Helical" evidence="1">
    <location>
        <begin position="41"/>
        <end position="62"/>
    </location>
</feature>
<keyword evidence="1" id="KW-0472">Membrane</keyword>
<dbReference type="SUPFAM" id="SSF52266">
    <property type="entry name" value="SGNH hydrolase"/>
    <property type="match status" value="1"/>
</dbReference>
<dbReference type="InterPro" id="IPR043968">
    <property type="entry name" value="SGNH"/>
</dbReference>
<accession>A0ABS7DGY2</accession>
<keyword evidence="4" id="KW-0808">Transferase</keyword>
<dbReference type="RefSeq" id="WP_219937596.1">
    <property type="nucleotide sequence ID" value="NZ_JAGFNY010000015.1"/>
</dbReference>
<dbReference type="InterPro" id="IPR050879">
    <property type="entry name" value="Acyltransferase_3"/>
</dbReference>
<name>A0ABS7DGY2_9GAMM</name>
<evidence type="ECO:0000313" key="5">
    <source>
        <dbReference type="Proteomes" id="UP000731465"/>
    </source>
</evidence>
<keyword evidence="4" id="KW-0012">Acyltransferase</keyword>
<evidence type="ECO:0000256" key="1">
    <source>
        <dbReference type="SAM" id="Phobius"/>
    </source>
</evidence>
<feature type="transmembrane region" description="Helical" evidence="1">
    <location>
        <begin position="145"/>
        <end position="165"/>
    </location>
</feature>
<organism evidence="4 5">
    <name type="scientific">Succinivibrio faecicola</name>
    <dbReference type="NCBI Taxonomy" id="2820300"/>
    <lineage>
        <taxon>Bacteria</taxon>
        <taxon>Pseudomonadati</taxon>
        <taxon>Pseudomonadota</taxon>
        <taxon>Gammaproteobacteria</taxon>
        <taxon>Aeromonadales</taxon>
        <taxon>Succinivibrionaceae</taxon>
        <taxon>Succinivibrio</taxon>
    </lineage>
</organism>
<dbReference type="PANTHER" id="PTHR23028">
    <property type="entry name" value="ACETYLTRANSFERASE"/>
    <property type="match status" value="1"/>
</dbReference>
<feature type="transmembrane region" description="Helical" evidence="1">
    <location>
        <begin position="258"/>
        <end position="277"/>
    </location>
</feature>
<dbReference type="Proteomes" id="UP000731465">
    <property type="component" value="Unassembled WGS sequence"/>
</dbReference>
<dbReference type="GO" id="GO:0016746">
    <property type="term" value="F:acyltransferase activity"/>
    <property type="evidence" value="ECO:0007669"/>
    <property type="project" value="UniProtKB-KW"/>
</dbReference>
<proteinExistence type="predicted"/>
<feature type="transmembrane region" description="Helical" evidence="1">
    <location>
        <begin position="319"/>
        <end position="338"/>
    </location>
</feature>
<feature type="transmembrane region" description="Helical" evidence="1">
    <location>
        <begin position="7"/>
        <end position="25"/>
    </location>
</feature>
<evidence type="ECO:0000259" key="2">
    <source>
        <dbReference type="Pfam" id="PF01757"/>
    </source>
</evidence>
<feature type="transmembrane region" description="Helical" evidence="1">
    <location>
        <begin position="83"/>
        <end position="102"/>
    </location>
</feature>
<keyword evidence="1" id="KW-0812">Transmembrane</keyword>
<keyword evidence="5" id="KW-1185">Reference proteome</keyword>
<evidence type="ECO:0000259" key="3">
    <source>
        <dbReference type="Pfam" id="PF19040"/>
    </source>
</evidence>
<gene>
    <name evidence="4" type="ORF">J5V48_05650</name>
</gene>
<dbReference type="Pfam" id="PF19040">
    <property type="entry name" value="SGNH"/>
    <property type="match status" value="1"/>
</dbReference>
<reference evidence="4 5" key="1">
    <citation type="submission" date="2021-03" db="EMBL/GenBank/DDBJ databases">
        <title>Succinivibrio sp. nov. isolated from feces of cow.</title>
        <authorList>
            <person name="Choi J.-Y."/>
        </authorList>
    </citation>
    <scope>NUCLEOTIDE SEQUENCE [LARGE SCALE GENOMIC DNA]</scope>
    <source>
        <strain evidence="4 5">AGMB01872</strain>
    </source>
</reference>
<sequence length="643" mass="74546">MKEIRKDIDFFKTIAILSVILYHLFDLLKSNMLSSVTSFDGGFLGVDVFLLVSGFLICGSIVSKLNTNSFSLLEFYTRRVTRIYQPLLVFCAIILFIGYFILFPDAYKETGREVVNAVIATANFRFANSSGYFDLESLDKILLHTWYIAITIQFYLVCPIILVSLKKVFKSHFNLSILLLTALLLVTAFLCNKHGKGYLLTQCRIYEMFLGASIYLYKDCLLDFTKKLKLSQPIMHYVGVVLLIVSIFTVRINNNIWQVYTSFFTLASTAIVIIANYQKSLFNKKLFTIPGQMSYSLYLWHWPILVVAIKFGLSQSFIPLFVTSLIITAISVFSYTFIERKKYKKSVLLVVFVLCAIPNFVIKDNSYLKKFTFKNEVSLLGDSYDLEIYKSIDNYFIYKIPRKNEQINTFVIGDSHSGQYHNFFYYDYEKPIYYATIGGTMAYGSFFTDLEGKKGQIFFKLYSSMLEEMNDNSRVVLSNNWYFQYENQFLPLLNKNDTKDNLNEFITHLLSDLDSQIKKYEKLNFYIIGQNVYQPQSIKTCTAVDLSKTFLKNFIDLNKCYTFKNLIGEDVELINKALQDFANSKSNVHFIDRNDAIIADKKEKTFLSVDKDKRPIYLDKHHYTISGSKLVGRYVMNQIDKNN</sequence>